<feature type="region of interest" description="Disordered" evidence="1">
    <location>
        <begin position="320"/>
        <end position="346"/>
    </location>
</feature>
<reference evidence="4" key="2">
    <citation type="journal article" date="2022" name="Microbiol. Resour. Announc.">
        <title>Metagenome Sequencing to Explore Phylogenomics of Terrestrial Cyanobacteria.</title>
        <authorList>
            <person name="Ward R.D."/>
            <person name="Stajich J.E."/>
            <person name="Johansen J.R."/>
            <person name="Huntemann M."/>
            <person name="Clum A."/>
            <person name="Foster B."/>
            <person name="Foster B."/>
            <person name="Roux S."/>
            <person name="Palaniappan K."/>
            <person name="Varghese N."/>
            <person name="Mukherjee S."/>
            <person name="Reddy T.B.K."/>
            <person name="Daum C."/>
            <person name="Copeland A."/>
            <person name="Chen I.A."/>
            <person name="Ivanova N.N."/>
            <person name="Kyrpides N.C."/>
            <person name="Shapiro N."/>
            <person name="Eloe-Fadrosh E.A."/>
            <person name="Pietrasiak N."/>
        </authorList>
    </citation>
    <scope>NUCLEOTIDE SEQUENCE</scope>
    <source>
        <strain evidence="4">UHER 2000/2452</strain>
    </source>
</reference>
<evidence type="ECO:0000313" key="5">
    <source>
        <dbReference type="Proteomes" id="UP000757435"/>
    </source>
</evidence>
<dbReference type="Gene3D" id="3.40.50.1460">
    <property type="match status" value="1"/>
</dbReference>
<gene>
    <name evidence="4" type="ORF">KME15_12820</name>
</gene>
<dbReference type="SUPFAM" id="SSF56436">
    <property type="entry name" value="C-type lectin-like"/>
    <property type="match status" value="1"/>
</dbReference>
<dbReference type="InterPro" id="IPR005532">
    <property type="entry name" value="SUMF_dom"/>
</dbReference>
<dbReference type="InterPro" id="IPR042095">
    <property type="entry name" value="SUMF_sf"/>
</dbReference>
<dbReference type="Proteomes" id="UP000757435">
    <property type="component" value="Unassembled WGS sequence"/>
</dbReference>
<dbReference type="Pfam" id="PF00656">
    <property type="entry name" value="Peptidase_C14"/>
    <property type="match status" value="1"/>
</dbReference>
<dbReference type="Gene3D" id="3.90.1580.10">
    <property type="entry name" value="paralog of FGE (formylglycine-generating enzyme)"/>
    <property type="match status" value="1"/>
</dbReference>
<protein>
    <submittedName>
        <fullName evidence="4">SUMF1/EgtB/PvdO family nonheme iron enzyme</fullName>
    </submittedName>
</protein>
<evidence type="ECO:0000313" key="4">
    <source>
        <dbReference type="EMBL" id="MBW4659551.1"/>
    </source>
</evidence>
<dbReference type="InterPro" id="IPR016187">
    <property type="entry name" value="CTDL_fold"/>
</dbReference>
<dbReference type="PANTHER" id="PTHR23150">
    <property type="entry name" value="SULFATASE MODIFYING FACTOR 1, 2"/>
    <property type="match status" value="1"/>
</dbReference>
<proteinExistence type="predicted"/>
<dbReference type="InterPro" id="IPR011600">
    <property type="entry name" value="Pept_C14_caspase"/>
</dbReference>
<evidence type="ECO:0000259" key="2">
    <source>
        <dbReference type="Pfam" id="PF00656"/>
    </source>
</evidence>
<reference evidence="4" key="1">
    <citation type="submission" date="2021-05" db="EMBL/GenBank/DDBJ databases">
        <authorList>
            <person name="Pietrasiak N."/>
            <person name="Ward R."/>
            <person name="Stajich J.E."/>
            <person name="Kurbessoian T."/>
        </authorList>
    </citation>
    <scope>NUCLEOTIDE SEQUENCE</scope>
    <source>
        <strain evidence="4">UHER 2000/2452</strain>
    </source>
</reference>
<name>A0A951QCV9_9CYAN</name>
<organism evidence="4 5">
    <name type="scientific">Drouetiella hepatica Uher 2000/2452</name>
    <dbReference type="NCBI Taxonomy" id="904376"/>
    <lineage>
        <taxon>Bacteria</taxon>
        <taxon>Bacillati</taxon>
        <taxon>Cyanobacteriota</taxon>
        <taxon>Cyanophyceae</taxon>
        <taxon>Oculatellales</taxon>
        <taxon>Oculatellaceae</taxon>
        <taxon>Drouetiella</taxon>
    </lineage>
</organism>
<evidence type="ECO:0000259" key="3">
    <source>
        <dbReference type="Pfam" id="PF03781"/>
    </source>
</evidence>
<dbReference type="PANTHER" id="PTHR23150:SF19">
    <property type="entry name" value="FORMYLGLYCINE-GENERATING ENZYME"/>
    <property type="match status" value="1"/>
</dbReference>
<dbReference type="InterPro" id="IPR029030">
    <property type="entry name" value="Caspase-like_dom_sf"/>
</dbReference>
<feature type="domain" description="Peptidase C14 caspase" evidence="2">
    <location>
        <begin position="4"/>
        <end position="216"/>
    </location>
</feature>
<accession>A0A951QCV9</accession>
<dbReference type="EMBL" id="JAHHHD010000012">
    <property type="protein sequence ID" value="MBW4659551.1"/>
    <property type="molecule type" value="Genomic_DNA"/>
</dbReference>
<dbReference type="AlphaFoldDB" id="A0A951QCV9"/>
<dbReference type="GO" id="GO:0120147">
    <property type="term" value="F:formylglycine-generating oxidase activity"/>
    <property type="evidence" value="ECO:0007669"/>
    <property type="project" value="TreeGrafter"/>
</dbReference>
<feature type="domain" description="Sulfatase-modifying factor enzyme-like" evidence="3">
    <location>
        <begin position="386"/>
        <end position="597"/>
    </location>
</feature>
<dbReference type="GO" id="GO:0004197">
    <property type="term" value="F:cysteine-type endopeptidase activity"/>
    <property type="evidence" value="ECO:0007669"/>
    <property type="project" value="InterPro"/>
</dbReference>
<dbReference type="SUPFAM" id="SSF52129">
    <property type="entry name" value="Caspase-like"/>
    <property type="match status" value="1"/>
</dbReference>
<dbReference type="GO" id="GO:0006508">
    <property type="term" value="P:proteolysis"/>
    <property type="evidence" value="ECO:0007669"/>
    <property type="project" value="InterPro"/>
</dbReference>
<feature type="compositionally biased region" description="Low complexity" evidence="1">
    <location>
        <begin position="321"/>
        <end position="332"/>
    </location>
</feature>
<dbReference type="InterPro" id="IPR051043">
    <property type="entry name" value="Sulfatase_Mod_Factor_Kinase"/>
</dbReference>
<evidence type="ECO:0000256" key="1">
    <source>
        <dbReference type="SAM" id="MobiDB-lite"/>
    </source>
</evidence>
<sequence length="621" mass="68439">MGKNWAIVIGVNNYESLPRLKYAKRDAELMRDFLIKQAKFDRVYLFSDDSPDYEGNSTKPTLVNLRRVLRQLFNQPCLSQGDNFWFFFSGHGTRYQDQDYLMPIDADPGDIGHTGIATQYISDRLSRCGADNVVLVLDACRNQGGKALPSMGSSTALLAGQKGIISLFSCSPGQLSYEVDALKQGVFTHVLLQALGNVGRCATVEQLNQYMKSHVPKLLYHHHKHSGQTSYTRVEPIERAHLILMPQYAKPDDIEALNQSALRSDDSALAEQLQSRAIAAAAILNQAPSAKSFSRRRLIRLMGFAASGIGLGTVTAVFNRPSPSSTPNDTPSGGATPQPDRSSAASATFSPFSFKVVTVDAQGQISEPQQQQAQHFVQDLGGVALEMVVIPGGKFEMGSTASAATSPVHAVEVPTFAMGKYAVTQAQWQAIARLNAVGRTLEENPSKFKGGNRPVEQISWLEADEFCKRLSHYIGQNSRRTYRLPSEAEWEYACRAGTITSFHFGETLTPQLANYGMNRLETTPVGSFGVANAFGLYDMHGNVWEYCADYWFDNYSNALSNGDARLDKPDPRRIIRGGSWLNNMNRCQSTYRDSYGENLKDWSFNLWGGSTVGIRVVCALG</sequence>
<comment type="caution">
    <text evidence="4">The sequence shown here is derived from an EMBL/GenBank/DDBJ whole genome shotgun (WGS) entry which is preliminary data.</text>
</comment>
<dbReference type="Pfam" id="PF03781">
    <property type="entry name" value="FGE-sulfatase"/>
    <property type="match status" value="1"/>
</dbReference>